<organism evidence="1">
    <name type="scientific">Zea mays</name>
    <name type="common">Maize</name>
    <dbReference type="NCBI Taxonomy" id="4577"/>
    <lineage>
        <taxon>Eukaryota</taxon>
        <taxon>Viridiplantae</taxon>
        <taxon>Streptophyta</taxon>
        <taxon>Embryophyta</taxon>
        <taxon>Tracheophyta</taxon>
        <taxon>Spermatophyta</taxon>
        <taxon>Magnoliopsida</taxon>
        <taxon>Liliopsida</taxon>
        <taxon>Poales</taxon>
        <taxon>Poaceae</taxon>
        <taxon>PACMAD clade</taxon>
        <taxon>Panicoideae</taxon>
        <taxon>Andropogonodae</taxon>
        <taxon>Andropogoneae</taxon>
        <taxon>Tripsacinae</taxon>
        <taxon>Zea</taxon>
    </lineage>
</organism>
<sequence>MESQANYWIHIAVYIIDASQMFDQRR</sequence>
<dbReference type="EMBL" id="BT085303">
    <property type="protein sequence ID" value="ACR35656.1"/>
    <property type="molecule type" value="mRNA"/>
</dbReference>
<dbReference type="AlphaFoldDB" id="C4J3A6"/>
<protein>
    <submittedName>
        <fullName evidence="1">Uncharacterized protein</fullName>
    </submittedName>
</protein>
<evidence type="ECO:0000313" key="1">
    <source>
        <dbReference type="EMBL" id="ACR35656.1"/>
    </source>
</evidence>
<accession>C4J3A6</accession>
<reference evidence="1" key="2">
    <citation type="submission" date="2012-06" db="EMBL/GenBank/DDBJ databases">
        <authorList>
            <person name="Yu Y."/>
            <person name="Currie J."/>
            <person name="Lomeli R."/>
            <person name="Angelova A."/>
            <person name="Collura K."/>
            <person name="Wissotski M."/>
            <person name="Campos D."/>
            <person name="Kudrna D."/>
            <person name="Golser W."/>
            <person name="Ashely E."/>
            <person name="Descour A."/>
            <person name="Fernandes J."/>
            <person name="Soderlund C."/>
            <person name="Walbot V."/>
        </authorList>
    </citation>
    <scope>NUCLEOTIDE SEQUENCE</scope>
    <source>
        <strain evidence="1">B73</strain>
    </source>
</reference>
<proteinExistence type="evidence at transcript level"/>
<name>C4J3A6_MAIZE</name>
<reference evidence="1" key="1">
    <citation type="journal article" date="2009" name="PLoS Genet.">
        <title>Sequencing, mapping, and analysis of 27,455 maize full-length cDNAs.</title>
        <authorList>
            <person name="Soderlund C."/>
            <person name="Descour A."/>
            <person name="Kudrna D."/>
            <person name="Bomhoff M."/>
            <person name="Boyd L."/>
            <person name="Currie J."/>
            <person name="Angelova A."/>
            <person name="Collura K."/>
            <person name="Wissotski M."/>
            <person name="Ashley E."/>
            <person name="Morrow D."/>
            <person name="Fernandes J."/>
            <person name="Walbot V."/>
            <person name="Yu Y."/>
        </authorList>
    </citation>
    <scope>NUCLEOTIDE SEQUENCE</scope>
    <source>
        <strain evidence="1">B73</strain>
    </source>
</reference>